<dbReference type="Proteomes" id="UP001642520">
    <property type="component" value="Unassembled WGS sequence"/>
</dbReference>
<protein>
    <recommendedName>
        <fullName evidence="3">4-nitrophenylphosphatase</fullName>
    </recommendedName>
</protein>
<dbReference type="NCBIfam" id="TIGR01460">
    <property type="entry name" value="HAD-SF-IIA"/>
    <property type="match status" value="1"/>
</dbReference>
<dbReference type="SUPFAM" id="SSF56784">
    <property type="entry name" value="HAD-like"/>
    <property type="match status" value="1"/>
</dbReference>
<reference evidence="1 2" key="1">
    <citation type="submission" date="2024-08" db="EMBL/GenBank/DDBJ databases">
        <authorList>
            <person name="Will J Nash"/>
            <person name="Angela Man"/>
            <person name="Seanna McTaggart"/>
            <person name="Kendall Baker"/>
            <person name="Tom Barker"/>
            <person name="Leah Catchpole"/>
            <person name="Alex Durrant"/>
            <person name="Karim Gharbi"/>
            <person name="Naomi Irish"/>
            <person name="Gemy Kaithakottil"/>
            <person name="Debby Ku"/>
            <person name="Aaliyah Providence"/>
            <person name="Felix Shaw"/>
            <person name="David Swarbreck"/>
            <person name="Chris Watkins"/>
            <person name="Ann M. McCartney"/>
            <person name="Giulio Formenti"/>
            <person name="Alice Mouton"/>
            <person name="Noel Vella"/>
            <person name="Bjorn M von Reumont"/>
            <person name="Adriana Vella"/>
            <person name="Wilfried Haerty"/>
        </authorList>
    </citation>
    <scope>NUCLEOTIDE SEQUENCE [LARGE SCALE GENOMIC DNA]</scope>
</reference>
<dbReference type="InterPro" id="IPR023214">
    <property type="entry name" value="HAD_sf"/>
</dbReference>
<comment type="caution">
    <text evidence="1">The sequence shown here is derived from an EMBL/GenBank/DDBJ whole genome shotgun (WGS) entry which is preliminary data.</text>
</comment>
<evidence type="ECO:0000313" key="2">
    <source>
        <dbReference type="Proteomes" id="UP001642520"/>
    </source>
</evidence>
<accession>A0ABP1NFF0</accession>
<sequence length="330" mass="36456">MIGGSNSEAQSGTGKQAAAPDIVDLAEMSPEQIQKFLDSFDIVMSDCDGVLWYVDKLIPGSLKAVGTLSKMGKKLYLVTNNSAVKRETYLERMRPSGLHMKLDQIINTARVISWYLKMIQFSDEAFVIGSPVFRQALIDDGIKLAPTEIKLEKEDLFSIVHALNDNASVKAVIADFSIKYDYLKIAYALSCLSREDVLYICGAQDDWIAYAADQKILGSGPMIDIITRLSGKKPINCAKPSETLGKFVLKACDVHDPKRCLFIGDSLQTDIKFGKLCGFQTLLVGSGVNKIEDAEQSQENRPDFYISSLRLLNPTLDSLYSPTVDKEDSN</sequence>
<dbReference type="PIRSF" id="PIRSF000915">
    <property type="entry name" value="PGP-type_phosphatase"/>
    <property type="match status" value="1"/>
</dbReference>
<dbReference type="InterPro" id="IPR006357">
    <property type="entry name" value="HAD-SF_hydro_IIA"/>
</dbReference>
<proteinExistence type="predicted"/>
<dbReference type="Gene3D" id="3.40.50.1000">
    <property type="entry name" value="HAD superfamily/HAD-like"/>
    <property type="match status" value="2"/>
</dbReference>
<name>A0ABP1NFF0_XYLVO</name>
<organism evidence="1 2">
    <name type="scientific">Xylocopa violacea</name>
    <name type="common">Violet carpenter bee</name>
    <name type="synonym">Apis violacea</name>
    <dbReference type="NCBI Taxonomy" id="135666"/>
    <lineage>
        <taxon>Eukaryota</taxon>
        <taxon>Metazoa</taxon>
        <taxon>Ecdysozoa</taxon>
        <taxon>Arthropoda</taxon>
        <taxon>Hexapoda</taxon>
        <taxon>Insecta</taxon>
        <taxon>Pterygota</taxon>
        <taxon>Neoptera</taxon>
        <taxon>Endopterygota</taxon>
        <taxon>Hymenoptera</taxon>
        <taxon>Apocrita</taxon>
        <taxon>Aculeata</taxon>
        <taxon>Apoidea</taxon>
        <taxon>Anthophila</taxon>
        <taxon>Apidae</taxon>
        <taxon>Xylocopa</taxon>
        <taxon>Xylocopa</taxon>
    </lineage>
</organism>
<dbReference type="InterPro" id="IPR036412">
    <property type="entry name" value="HAD-like_sf"/>
</dbReference>
<evidence type="ECO:0000313" key="1">
    <source>
        <dbReference type="EMBL" id="CAL7939006.1"/>
    </source>
</evidence>
<gene>
    <name evidence="1" type="ORF">XYLVIOL_LOCUS3625</name>
</gene>
<dbReference type="PANTHER" id="PTHR19288">
    <property type="entry name" value="4-NITROPHENYLPHOSPHATASE-RELATED"/>
    <property type="match status" value="1"/>
</dbReference>
<evidence type="ECO:0008006" key="3">
    <source>
        <dbReference type="Google" id="ProtNLM"/>
    </source>
</evidence>
<dbReference type="EMBL" id="CAXAJV020001289">
    <property type="protein sequence ID" value="CAL7939006.1"/>
    <property type="molecule type" value="Genomic_DNA"/>
</dbReference>
<dbReference type="PANTHER" id="PTHR19288:SF4">
    <property type="entry name" value="RE04130P-RELATED"/>
    <property type="match status" value="1"/>
</dbReference>
<keyword evidence="2" id="KW-1185">Reference proteome</keyword>
<dbReference type="Pfam" id="PF13344">
    <property type="entry name" value="Hydrolase_6"/>
    <property type="match status" value="1"/>
</dbReference>
<dbReference type="Pfam" id="PF13242">
    <property type="entry name" value="Hydrolase_like"/>
    <property type="match status" value="1"/>
</dbReference>